<reference evidence="10 11" key="1">
    <citation type="submission" date="2024-03" db="EMBL/GenBank/DDBJ databases">
        <title>Complete genome sequence of the green alga Chloropicon roscoffensis RCC1871.</title>
        <authorList>
            <person name="Lemieux C."/>
            <person name="Pombert J.-F."/>
            <person name="Otis C."/>
            <person name="Turmel M."/>
        </authorList>
    </citation>
    <scope>NUCLEOTIDE SEQUENCE [LARGE SCALE GENOMIC DNA]</scope>
    <source>
        <strain evidence="10 11">RCC1871</strain>
    </source>
</reference>
<dbReference type="GO" id="GO:0045454">
    <property type="term" value="P:cell redox homeostasis"/>
    <property type="evidence" value="ECO:0007669"/>
    <property type="project" value="TreeGrafter"/>
</dbReference>
<dbReference type="GO" id="GO:0005737">
    <property type="term" value="C:cytoplasm"/>
    <property type="evidence" value="ECO:0007669"/>
    <property type="project" value="TreeGrafter"/>
</dbReference>
<dbReference type="Pfam" id="PF08534">
    <property type="entry name" value="Redoxin"/>
    <property type="match status" value="1"/>
</dbReference>
<feature type="domain" description="Thioredoxin" evidence="9">
    <location>
        <begin position="60"/>
        <end position="239"/>
    </location>
</feature>
<keyword evidence="11" id="KW-1185">Reference proteome</keyword>
<protein>
    <recommendedName>
        <fullName evidence="3 8">Glutaredoxin-dependent peroxiredoxin</fullName>
        <ecNumber evidence="3 8">1.11.1.25</ecNumber>
    </recommendedName>
</protein>
<dbReference type="CDD" id="cd03013">
    <property type="entry name" value="PRX5_like"/>
    <property type="match status" value="1"/>
</dbReference>
<keyword evidence="5 8" id="KW-0049">Antioxidant</keyword>
<dbReference type="InterPro" id="IPR036249">
    <property type="entry name" value="Thioredoxin-like_sf"/>
</dbReference>
<evidence type="ECO:0000313" key="10">
    <source>
        <dbReference type="EMBL" id="WZN65195.1"/>
    </source>
</evidence>
<dbReference type="Proteomes" id="UP001472866">
    <property type="component" value="Chromosome 11"/>
</dbReference>
<dbReference type="PANTHER" id="PTHR10430">
    <property type="entry name" value="PEROXIREDOXIN"/>
    <property type="match status" value="1"/>
</dbReference>
<evidence type="ECO:0000256" key="4">
    <source>
        <dbReference type="ARBA" id="ARBA00022559"/>
    </source>
</evidence>
<name>A0AAX4PHU7_9CHLO</name>
<dbReference type="AlphaFoldDB" id="A0AAX4PHU7"/>
<dbReference type="GO" id="GO:0034599">
    <property type="term" value="P:cellular response to oxidative stress"/>
    <property type="evidence" value="ECO:0007669"/>
    <property type="project" value="InterPro"/>
</dbReference>
<dbReference type="GO" id="GO:0042744">
    <property type="term" value="P:hydrogen peroxide catabolic process"/>
    <property type="evidence" value="ECO:0007669"/>
    <property type="project" value="TreeGrafter"/>
</dbReference>
<evidence type="ECO:0000256" key="2">
    <source>
        <dbReference type="ARBA" id="ARBA00010505"/>
    </source>
</evidence>
<dbReference type="InterPro" id="IPR037944">
    <property type="entry name" value="PRX5-like"/>
</dbReference>
<evidence type="ECO:0000256" key="3">
    <source>
        <dbReference type="ARBA" id="ARBA00013016"/>
    </source>
</evidence>
<keyword evidence="6 8" id="KW-0560">Oxidoreductase</keyword>
<keyword evidence="8" id="KW-0676">Redox-active center</keyword>
<keyword evidence="4 8" id="KW-0575">Peroxidase</keyword>
<proteinExistence type="inferred from homology"/>
<dbReference type="EMBL" id="CP151511">
    <property type="protein sequence ID" value="WZN65195.1"/>
    <property type="molecule type" value="Genomic_DNA"/>
</dbReference>
<evidence type="ECO:0000256" key="1">
    <source>
        <dbReference type="ARBA" id="ARBA00001711"/>
    </source>
</evidence>
<evidence type="ECO:0000256" key="6">
    <source>
        <dbReference type="ARBA" id="ARBA00023002"/>
    </source>
</evidence>
<gene>
    <name evidence="10" type="ORF">HKI87_11g67520</name>
</gene>
<evidence type="ECO:0000259" key="9">
    <source>
        <dbReference type="PROSITE" id="PS51352"/>
    </source>
</evidence>
<dbReference type="SUPFAM" id="SSF52833">
    <property type="entry name" value="Thioredoxin-like"/>
    <property type="match status" value="1"/>
</dbReference>
<dbReference type="PROSITE" id="PS51352">
    <property type="entry name" value="THIOREDOXIN_2"/>
    <property type="match status" value="1"/>
</dbReference>
<dbReference type="GO" id="GO:0008379">
    <property type="term" value="F:thioredoxin peroxidase activity"/>
    <property type="evidence" value="ECO:0007669"/>
    <property type="project" value="InterPro"/>
</dbReference>
<dbReference type="Gene3D" id="3.40.30.10">
    <property type="entry name" value="Glutaredoxin"/>
    <property type="match status" value="1"/>
</dbReference>
<feature type="active site" description="Cysteine sulfenic acid (-SOH) intermediate" evidence="7">
    <location>
        <position position="115"/>
    </location>
</feature>
<organism evidence="10 11">
    <name type="scientific">Chloropicon roscoffensis</name>
    <dbReference type="NCBI Taxonomy" id="1461544"/>
    <lineage>
        <taxon>Eukaryota</taxon>
        <taxon>Viridiplantae</taxon>
        <taxon>Chlorophyta</taxon>
        <taxon>Chloropicophyceae</taxon>
        <taxon>Chloropicales</taxon>
        <taxon>Chloropicaceae</taxon>
        <taxon>Chloropicon</taxon>
    </lineage>
</organism>
<dbReference type="InterPro" id="IPR013766">
    <property type="entry name" value="Thioredoxin_domain"/>
</dbReference>
<dbReference type="InterPro" id="IPR013740">
    <property type="entry name" value="Redoxin"/>
</dbReference>
<comment type="function">
    <text evidence="8">Thiol-specific peroxidase that catalyzes the reduction of hydrogen peroxide and organic hydroperoxides to water and alcohols, respectively. Plays a role in cell protection against oxidative stress by detoxifying peroxides.</text>
</comment>
<sequence length="243" mass="26562">MMSKTCASVTRAFGARVAPARGKAASVGIRNRIPAQTLDASRSLLAGRRFGSRSANVVMAAVPANLPNVDFRVRVRDESIGGDNPFTWKTFTSEDYFKGKKVVLFSLPGAFTPTCSTYQLPGFEKNAEEFKKLGVDEIYCLSVNDSFVMNKWAQDQGLEAVKVIPDGSLAFTNAMDMNVQKDNHAFGQRSWRYAVVADDMKIVQTFVEPGKCENGSVDDDPYGASSPENILKYLKGEDFDAGA</sequence>
<evidence type="ECO:0000313" key="11">
    <source>
        <dbReference type="Proteomes" id="UP001472866"/>
    </source>
</evidence>
<dbReference type="PANTHER" id="PTHR10430:SF16">
    <property type="entry name" value="PEROXIREDOXIN-5, MITOCHONDRIAL"/>
    <property type="match status" value="1"/>
</dbReference>
<accession>A0AAX4PHU7</accession>
<comment type="similarity">
    <text evidence="2 8">Belongs to the peroxiredoxin family. Prx5 subfamily.</text>
</comment>
<evidence type="ECO:0000256" key="8">
    <source>
        <dbReference type="RuleBase" id="RU366011"/>
    </source>
</evidence>
<evidence type="ECO:0000256" key="5">
    <source>
        <dbReference type="ARBA" id="ARBA00022862"/>
    </source>
</evidence>
<evidence type="ECO:0000256" key="7">
    <source>
        <dbReference type="PIRSR" id="PIRSR637944-1"/>
    </source>
</evidence>
<comment type="catalytic activity">
    <reaction evidence="1">
        <text>[glutaredoxin]-dithiol + a hydroperoxide = [glutaredoxin]-disulfide + an alcohol + H2O</text>
        <dbReference type="Rhea" id="RHEA:62624"/>
        <dbReference type="Rhea" id="RHEA-COMP:10729"/>
        <dbReference type="Rhea" id="RHEA-COMP:10730"/>
        <dbReference type="ChEBI" id="CHEBI:15377"/>
        <dbReference type="ChEBI" id="CHEBI:29950"/>
        <dbReference type="ChEBI" id="CHEBI:30879"/>
        <dbReference type="ChEBI" id="CHEBI:35924"/>
        <dbReference type="ChEBI" id="CHEBI:50058"/>
        <dbReference type="EC" id="1.11.1.25"/>
    </reaction>
</comment>
<dbReference type="EC" id="1.11.1.25" evidence="3 8"/>